<evidence type="ECO:0000313" key="3">
    <source>
        <dbReference type="EMBL" id="CAB4792232.1"/>
    </source>
</evidence>
<dbReference type="SUPFAM" id="SSF51430">
    <property type="entry name" value="NAD(P)-linked oxidoreductase"/>
    <property type="match status" value="1"/>
</dbReference>
<feature type="domain" description="NADP-dependent oxidoreductase" evidence="2">
    <location>
        <begin position="16"/>
        <end position="308"/>
    </location>
</feature>
<dbReference type="AlphaFoldDB" id="A0A6J6X685"/>
<dbReference type="PANTHER" id="PTHR43625:SF40">
    <property type="entry name" value="ALDO-KETO REDUCTASE YAKC [NADP(+)]"/>
    <property type="match status" value="1"/>
</dbReference>
<dbReference type="EMBL" id="CAFAAK010000007">
    <property type="protein sequence ID" value="CAB4792232.1"/>
    <property type="molecule type" value="Genomic_DNA"/>
</dbReference>
<dbReference type="Gene3D" id="3.20.20.100">
    <property type="entry name" value="NADP-dependent oxidoreductase domain"/>
    <property type="match status" value="1"/>
</dbReference>
<proteinExistence type="predicted"/>
<dbReference type="PRINTS" id="PR00069">
    <property type="entry name" value="ALDKETRDTASE"/>
</dbReference>
<name>A0A6J6X685_9ZZZZ</name>
<reference evidence="3" key="1">
    <citation type="submission" date="2020-05" db="EMBL/GenBank/DDBJ databases">
        <authorList>
            <person name="Chiriac C."/>
            <person name="Salcher M."/>
            <person name="Ghai R."/>
            <person name="Kavagutti S V."/>
        </authorList>
    </citation>
    <scope>NUCLEOTIDE SEQUENCE</scope>
</reference>
<dbReference type="GO" id="GO:0005737">
    <property type="term" value="C:cytoplasm"/>
    <property type="evidence" value="ECO:0007669"/>
    <property type="project" value="TreeGrafter"/>
</dbReference>
<dbReference type="InterPro" id="IPR050791">
    <property type="entry name" value="Aldo-Keto_reductase"/>
</dbReference>
<dbReference type="InterPro" id="IPR023210">
    <property type="entry name" value="NADP_OxRdtase_dom"/>
</dbReference>
<dbReference type="GO" id="GO:0016491">
    <property type="term" value="F:oxidoreductase activity"/>
    <property type="evidence" value="ECO:0007669"/>
    <property type="project" value="UniProtKB-KW"/>
</dbReference>
<accession>A0A6J6X685</accession>
<gene>
    <name evidence="3" type="ORF">UFOPK3024_00100</name>
</gene>
<dbReference type="Pfam" id="PF00248">
    <property type="entry name" value="Aldo_ket_red"/>
    <property type="match status" value="1"/>
</dbReference>
<evidence type="ECO:0000256" key="1">
    <source>
        <dbReference type="ARBA" id="ARBA00023002"/>
    </source>
</evidence>
<protein>
    <submittedName>
        <fullName evidence="3">Unannotated protein</fullName>
    </submittedName>
</protein>
<dbReference type="InterPro" id="IPR036812">
    <property type="entry name" value="NAD(P)_OxRdtase_dom_sf"/>
</dbReference>
<dbReference type="InterPro" id="IPR020471">
    <property type="entry name" value="AKR"/>
</dbReference>
<sequence length="316" mass="34482">MCGMKMRSLAGREVSPLGLGCMGMSWLYTPSGRDDHASIEVINAAIDNGINLFDTADVYGPYTNEELIGRAIVGRRDEVVITSKCGAVEIEPGKVVRNGTPEHVRKSCDDALSRLGLDVIDAYLLHRLDPDVPLLETWGAFAELQQAGKVRSIGLSEVSVEQLNECNAQQHVDIVQSELSLWTQDHLDTVVPWCETHDSVFMAYSPLGRGFLTGAYQNTTFEDGDFRSTNPRFTTQAAEQNQKIVDAVHGIAQRKDATAGQIALAWVLTTGPHVLAIPGTRRLSHLMENIGALDVELDATDLAELQALPAPVGERY</sequence>
<evidence type="ECO:0000259" key="2">
    <source>
        <dbReference type="Pfam" id="PF00248"/>
    </source>
</evidence>
<keyword evidence="1" id="KW-0560">Oxidoreductase</keyword>
<dbReference type="PANTHER" id="PTHR43625">
    <property type="entry name" value="AFLATOXIN B1 ALDEHYDE REDUCTASE"/>
    <property type="match status" value="1"/>
</dbReference>
<organism evidence="3">
    <name type="scientific">freshwater metagenome</name>
    <dbReference type="NCBI Taxonomy" id="449393"/>
    <lineage>
        <taxon>unclassified sequences</taxon>
        <taxon>metagenomes</taxon>
        <taxon>ecological metagenomes</taxon>
    </lineage>
</organism>